<evidence type="ECO:0000313" key="2">
    <source>
        <dbReference type="EMBL" id="KAH0810873.1"/>
    </source>
</evidence>
<evidence type="ECO:0000259" key="1">
    <source>
        <dbReference type="PROSITE" id="PS51433"/>
    </source>
</evidence>
<dbReference type="GO" id="GO:0043565">
    <property type="term" value="F:sequence-specific DNA binding"/>
    <property type="evidence" value="ECO:0007669"/>
    <property type="project" value="InterPro"/>
</dbReference>
<reference evidence="2" key="1">
    <citation type="journal article" date="2020" name="J Insects Food Feed">
        <title>The yellow mealworm (Tenebrio molitor) genome: a resource for the emerging insects as food and feed industry.</title>
        <authorList>
            <person name="Eriksson T."/>
            <person name="Andere A."/>
            <person name="Kelstrup H."/>
            <person name="Emery V."/>
            <person name="Picard C."/>
        </authorList>
    </citation>
    <scope>NUCLEOTIDE SEQUENCE</scope>
    <source>
        <strain evidence="2">Stoneville</strain>
        <tissue evidence="2">Whole head</tissue>
    </source>
</reference>
<feature type="domain" description="PNT" evidence="1">
    <location>
        <begin position="73"/>
        <end position="157"/>
    </location>
</feature>
<organism evidence="2 3">
    <name type="scientific">Tenebrio molitor</name>
    <name type="common">Yellow mealworm beetle</name>
    <dbReference type="NCBI Taxonomy" id="7067"/>
    <lineage>
        <taxon>Eukaryota</taxon>
        <taxon>Metazoa</taxon>
        <taxon>Ecdysozoa</taxon>
        <taxon>Arthropoda</taxon>
        <taxon>Hexapoda</taxon>
        <taxon>Insecta</taxon>
        <taxon>Pterygota</taxon>
        <taxon>Neoptera</taxon>
        <taxon>Endopterygota</taxon>
        <taxon>Coleoptera</taxon>
        <taxon>Polyphaga</taxon>
        <taxon>Cucujiformia</taxon>
        <taxon>Tenebrionidae</taxon>
        <taxon>Tenebrio</taxon>
    </lineage>
</organism>
<proteinExistence type="predicted"/>
<dbReference type="EMBL" id="JABDTM020027207">
    <property type="protein sequence ID" value="KAH0810873.1"/>
    <property type="molecule type" value="Genomic_DNA"/>
</dbReference>
<dbReference type="Gene3D" id="1.10.150.50">
    <property type="entry name" value="Transcription Factor, Ets-1"/>
    <property type="match status" value="1"/>
</dbReference>
<evidence type="ECO:0000313" key="3">
    <source>
        <dbReference type="Proteomes" id="UP000719412"/>
    </source>
</evidence>
<keyword evidence="3" id="KW-1185">Reference proteome</keyword>
<dbReference type="Pfam" id="PF02198">
    <property type="entry name" value="SAM_PNT"/>
    <property type="match status" value="1"/>
</dbReference>
<dbReference type="Proteomes" id="UP000719412">
    <property type="component" value="Unassembled WGS sequence"/>
</dbReference>
<protein>
    <recommendedName>
        <fullName evidence="1">PNT domain-containing protein</fullName>
    </recommendedName>
</protein>
<accession>A0A8J6HBT5</accession>
<name>A0A8J6HBT5_TENMO</name>
<gene>
    <name evidence="2" type="ORF">GEV33_011918</name>
</gene>
<dbReference type="PROSITE" id="PS51433">
    <property type="entry name" value="PNT"/>
    <property type="match status" value="1"/>
</dbReference>
<comment type="caution">
    <text evidence="2">The sequence shown here is derived from an EMBL/GenBank/DDBJ whole genome shotgun (WGS) entry which is preliminary data.</text>
</comment>
<dbReference type="InterPro" id="IPR003118">
    <property type="entry name" value="Pointed_dom"/>
</dbReference>
<dbReference type="FunFam" id="1.10.150.50:FF:000061">
    <property type="entry name" value="Ets DNA-binding protein pokkuri"/>
    <property type="match status" value="1"/>
</dbReference>
<dbReference type="AlphaFoldDB" id="A0A8J6HBT5"/>
<dbReference type="CDD" id="cd08536">
    <property type="entry name" value="SAM_PNT-Mae"/>
    <property type="match status" value="1"/>
</dbReference>
<sequence length="163" mass="18875">MASGRAEESIANDDIQDRARLVRCHNDLRYRIRTETEQISPDIIERSVQSVGHYMRMALQTADAAPVRYGPTERWQRLNFEEEEESLPKDPRQWTREHVAQWINLVTQQHGLPEVPSSRFLMNGKALCLMSLSMFLSRVPLGGKLLYKDFQLRLCAALYGVEQ</sequence>
<dbReference type="SMART" id="SM00251">
    <property type="entry name" value="SAM_PNT"/>
    <property type="match status" value="1"/>
</dbReference>
<dbReference type="InterPro" id="IPR013761">
    <property type="entry name" value="SAM/pointed_sf"/>
</dbReference>
<dbReference type="SUPFAM" id="SSF47769">
    <property type="entry name" value="SAM/Pointed domain"/>
    <property type="match status" value="1"/>
</dbReference>
<reference evidence="2" key="2">
    <citation type="submission" date="2021-08" db="EMBL/GenBank/DDBJ databases">
        <authorList>
            <person name="Eriksson T."/>
        </authorList>
    </citation>
    <scope>NUCLEOTIDE SEQUENCE</scope>
    <source>
        <strain evidence="2">Stoneville</strain>
        <tissue evidence="2">Whole head</tissue>
    </source>
</reference>